<evidence type="ECO:0000256" key="2">
    <source>
        <dbReference type="ARBA" id="ARBA00023315"/>
    </source>
</evidence>
<dbReference type="GO" id="GO:0004095">
    <property type="term" value="F:carnitine O-palmitoyltransferase activity"/>
    <property type="evidence" value="ECO:0007669"/>
    <property type="project" value="TreeGrafter"/>
</dbReference>
<dbReference type="InterPro" id="IPR000542">
    <property type="entry name" value="Carn_acyl_trans"/>
</dbReference>
<organism evidence="5 6">
    <name type="scientific">Hypsibius exemplaris</name>
    <name type="common">Freshwater tardigrade</name>
    <dbReference type="NCBI Taxonomy" id="2072580"/>
    <lineage>
        <taxon>Eukaryota</taxon>
        <taxon>Metazoa</taxon>
        <taxon>Ecdysozoa</taxon>
        <taxon>Tardigrada</taxon>
        <taxon>Eutardigrada</taxon>
        <taxon>Parachela</taxon>
        <taxon>Hypsibioidea</taxon>
        <taxon>Hypsibiidae</taxon>
        <taxon>Hypsibius</taxon>
    </lineage>
</organism>
<sequence length="308" mass="35702">MIRVKKASADRIWSIFTPANHLRSLSQVDKSLRWKSSNTQAQPEIPAVPLPTSSADFNEKFHFLQKSVIPTMHFQRSLPRLPIPKLEKTVERYLKAQQPLLSPEEHAKTATYAKDFLNKEGKELNELLLAGFRKMKHTSYISDLWFDMYLRSRLPLVLNYNPFIAMNDDPNKQKMDQAIRAADLTVSALRFRNSLNANLLEPDVYHMNPKKTDNETFRKVVSFLPEVVSWYGAYFYKAFPLDMSQYVRLFNSTRIPRQDKDELFTDKTARHVAVLCNGAFYTVDVVEKNGDIRSPKEIHLAYQPCPES</sequence>
<evidence type="ECO:0000259" key="4">
    <source>
        <dbReference type="Pfam" id="PF00755"/>
    </source>
</evidence>
<comment type="caution">
    <text evidence="5">The sequence shown here is derived from an EMBL/GenBank/DDBJ whole genome shotgun (WGS) entry which is preliminary data.</text>
</comment>
<comment type="catalytic activity">
    <reaction evidence="3">
        <text>4,8-dimethylnonanoyl-CoA + (R)-carnitine = O-4,8-dimethylnonanoyl-(R)-carnitine + CoA</text>
        <dbReference type="Rhea" id="RHEA:44860"/>
        <dbReference type="ChEBI" id="CHEBI:16347"/>
        <dbReference type="ChEBI" id="CHEBI:57287"/>
        <dbReference type="ChEBI" id="CHEBI:77061"/>
        <dbReference type="ChEBI" id="CHEBI:84654"/>
    </reaction>
</comment>
<gene>
    <name evidence="5" type="ORF">BV898_04292</name>
</gene>
<dbReference type="OrthoDB" id="240216at2759"/>
<dbReference type="Pfam" id="PF00755">
    <property type="entry name" value="Carn_acyltransf"/>
    <property type="match status" value="1"/>
</dbReference>
<dbReference type="Gene3D" id="1.20.1280.180">
    <property type="match status" value="1"/>
</dbReference>
<dbReference type="AlphaFoldDB" id="A0A1W0X2J7"/>
<keyword evidence="2" id="KW-0012">Acyltransferase</keyword>
<dbReference type="InterPro" id="IPR042231">
    <property type="entry name" value="Cho/carn_acyl_trans_2"/>
</dbReference>
<dbReference type="EMBL" id="MTYJ01000021">
    <property type="protein sequence ID" value="OQV21713.1"/>
    <property type="molecule type" value="Genomic_DNA"/>
</dbReference>
<name>A0A1W0X2J7_HYPEX</name>
<evidence type="ECO:0000256" key="3">
    <source>
        <dbReference type="ARBA" id="ARBA00048999"/>
    </source>
</evidence>
<dbReference type="UniPathway" id="UPA00659"/>
<dbReference type="FunFam" id="1.10.275.20:FF:000001">
    <property type="entry name" value="carnitine O-palmitoyltransferase 2, mitochondrial"/>
    <property type="match status" value="1"/>
</dbReference>
<dbReference type="SUPFAM" id="SSF52777">
    <property type="entry name" value="CoA-dependent acyltransferases"/>
    <property type="match status" value="1"/>
</dbReference>
<protein>
    <submittedName>
        <fullName evidence="5">Carnitine O-palmitoyltransferase 2, mitochondrial</fullName>
    </submittedName>
</protein>
<dbReference type="GO" id="GO:0005739">
    <property type="term" value="C:mitochondrion"/>
    <property type="evidence" value="ECO:0007669"/>
    <property type="project" value="TreeGrafter"/>
</dbReference>
<reference evidence="6" key="1">
    <citation type="submission" date="2017-01" db="EMBL/GenBank/DDBJ databases">
        <title>Comparative genomics of anhydrobiosis in the tardigrade Hypsibius dujardini.</title>
        <authorList>
            <person name="Yoshida Y."/>
            <person name="Koutsovoulos G."/>
            <person name="Laetsch D."/>
            <person name="Stevens L."/>
            <person name="Kumar S."/>
            <person name="Horikawa D."/>
            <person name="Ishino K."/>
            <person name="Komine S."/>
            <person name="Tomita M."/>
            <person name="Blaxter M."/>
            <person name="Arakawa K."/>
        </authorList>
    </citation>
    <scope>NUCLEOTIDE SEQUENCE [LARGE SCALE GENOMIC DNA]</scope>
    <source>
        <strain evidence="6">Z151</strain>
    </source>
</reference>
<accession>A0A1W0X2J7</accession>
<evidence type="ECO:0000313" key="6">
    <source>
        <dbReference type="Proteomes" id="UP000192578"/>
    </source>
</evidence>
<dbReference type="InterPro" id="IPR042572">
    <property type="entry name" value="Carn_acyl_trans_N"/>
</dbReference>
<dbReference type="Proteomes" id="UP000192578">
    <property type="component" value="Unassembled WGS sequence"/>
</dbReference>
<dbReference type="GO" id="GO:0006635">
    <property type="term" value="P:fatty acid beta-oxidation"/>
    <property type="evidence" value="ECO:0007669"/>
    <property type="project" value="UniProtKB-UniPathway"/>
</dbReference>
<evidence type="ECO:0000256" key="1">
    <source>
        <dbReference type="ARBA" id="ARBA00005005"/>
    </source>
</evidence>
<feature type="domain" description="Choline/carnitine acyltransferase" evidence="4">
    <location>
        <begin position="81"/>
        <end position="301"/>
    </location>
</feature>
<comment type="pathway">
    <text evidence="1">Lipid metabolism; fatty acid beta-oxidation.</text>
</comment>
<evidence type="ECO:0000313" key="5">
    <source>
        <dbReference type="EMBL" id="OQV21713.1"/>
    </source>
</evidence>
<dbReference type="InterPro" id="IPR039551">
    <property type="entry name" value="Cho/carn_acyl_trans"/>
</dbReference>
<dbReference type="Gene3D" id="1.10.275.20">
    <property type="entry name" value="Choline/Carnitine o-acyltransferase"/>
    <property type="match status" value="1"/>
</dbReference>
<proteinExistence type="predicted"/>
<dbReference type="Gene3D" id="3.30.559.70">
    <property type="entry name" value="Choline/Carnitine o-acyltransferase, domain 2"/>
    <property type="match status" value="1"/>
</dbReference>
<keyword evidence="6" id="KW-1185">Reference proteome</keyword>
<dbReference type="PANTHER" id="PTHR22589:SF16">
    <property type="entry name" value="CARNITINE O-PALMITOYLTRANSFERASE 2, MITOCHONDRIAL"/>
    <property type="match status" value="1"/>
</dbReference>
<dbReference type="PANTHER" id="PTHR22589">
    <property type="entry name" value="CARNITINE O-ACYLTRANSFERASE"/>
    <property type="match status" value="1"/>
</dbReference>
<keyword evidence="2" id="KW-0808">Transferase</keyword>